<keyword evidence="6 7" id="KW-0472">Membrane</keyword>
<evidence type="ECO:0000313" key="10">
    <source>
        <dbReference type="Proteomes" id="UP000636888"/>
    </source>
</evidence>
<evidence type="ECO:0000256" key="5">
    <source>
        <dbReference type="ARBA" id="ARBA00022989"/>
    </source>
</evidence>
<keyword evidence="10" id="KW-1185">Reference proteome</keyword>
<dbReference type="GO" id="GO:0044874">
    <property type="term" value="P:lipoprotein localization to outer membrane"/>
    <property type="evidence" value="ECO:0007669"/>
    <property type="project" value="TreeGrafter"/>
</dbReference>
<evidence type="ECO:0000256" key="2">
    <source>
        <dbReference type="ARBA" id="ARBA00005236"/>
    </source>
</evidence>
<dbReference type="AlphaFoldDB" id="A0A8J7JD50"/>
<proteinExistence type="inferred from homology"/>
<evidence type="ECO:0000256" key="3">
    <source>
        <dbReference type="ARBA" id="ARBA00022475"/>
    </source>
</evidence>
<keyword evidence="4 7" id="KW-0812">Transmembrane</keyword>
<feature type="domain" description="ABC3 transporter permease C-terminal" evidence="8">
    <location>
        <begin position="243"/>
        <end position="370"/>
    </location>
</feature>
<evidence type="ECO:0000259" key="8">
    <source>
        <dbReference type="Pfam" id="PF02687"/>
    </source>
</evidence>
<comment type="subcellular location">
    <subcellularLocation>
        <location evidence="1">Cell membrane</location>
        <topology evidence="1">Multi-pass membrane protein</topology>
    </subcellularLocation>
</comment>
<dbReference type="InterPro" id="IPR003838">
    <property type="entry name" value="ABC3_permease_C"/>
</dbReference>
<evidence type="ECO:0000256" key="1">
    <source>
        <dbReference type="ARBA" id="ARBA00004651"/>
    </source>
</evidence>
<dbReference type="PANTHER" id="PTHR30489:SF0">
    <property type="entry name" value="LIPOPROTEIN-RELEASING SYSTEM TRANSMEMBRANE PROTEIN LOLE"/>
    <property type="match status" value="1"/>
</dbReference>
<name>A0A8J7JD50_9BACT</name>
<evidence type="ECO:0000256" key="6">
    <source>
        <dbReference type="ARBA" id="ARBA00023136"/>
    </source>
</evidence>
<organism evidence="9 10">
    <name type="scientific">Geomesophilobacter sediminis</name>
    <dbReference type="NCBI Taxonomy" id="2798584"/>
    <lineage>
        <taxon>Bacteria</taxon>
        <taxon>Pseudomonadati</taxon>
        <taxon>Thermodesulfobacteriota</taxon>
        <taxon>Desulfuromonadia</taxon>
        <taxon>Geobacterales</taxon>
        <taxon>Geobacteraceae</taxon>
        <taxon>Geomesophilobacter</taxon>
    </lineage>
</organism>
<dbReference type="InterPro" id="IPR051447">
    <property type="entry name" value="Lipoprotein-release_system"/>
</dbReference>
<reference evidence="9" key="1">
    <citation type="submission" date="2020-12" db="EMBL/GenBank/DDBJ databases">
        <title>Geomonas sp. Red875, isolated from river sediment.</title>
        <authorList>
            <person name="Xu Z."/>
            <person name="Zhang Z."/>
            <person name="Masuda Y."/>
            <person name="Itoh H."/>
            <person name="Senoo K."/>
        </authorList>
    </citation>
    <scope>NUCLEOTIDE SEQUENCE</scope>
    <source>
        <strain evidence="9">Red875</strain>
    </source>
</reference>
<evidence type="ECO:0000313" key="9">
    <source>
        <dbReference type="EMBL" id="MBJ6723354.1"/>
    </source>
</evidence>
<evidence type="ECO:0000256" key="4">
    <source>
        <dbReference type="ARBA" id="ARBA00022692"/>
    </source>
</evidence>
<evidence type="ECO:0000256" key="7">
    <source>
        <dbReference type="SAM" id="Phobius"/>
    </source>
</evidence>
<feature type="transmembrane region" description="Helical" evidence="7">
    <location>
        <begin position="343"/>
        <end position="366"/>
    </location>
</feature>
<dbReference type="Proteomes" id="UP000636888">
    <property type="component" value="Unassembled WGS sequence"/>
</dbReference>
<keyword evidence="3" id="KW-1003">Cell membrane</keyword>
<feature type="transmembrane region" description="Helical" evidence="7">
    <location>
        <begin position="237"/>
        <end position="256"/>
    </location>
</feature>
<dbReference type="PANTHER" id="PTHR30489">
    <property type="entry name" value="LIPOPROTEIN-RELEASING SYSTEM TRANSMEMBRANE PROTEIN LOLE"/>
    <property type="match status" value="1"/>
</dbReference>
<feature type="transmembrane region" description="Helical" evidence="7">
    <location>
        <begin position="294"/>
        <end position="322"/>
    </location>
</feature>
<dbReference type="GO" id="GO:0098797">
    <property type="term" value="C:plasma membrane protein complex"/>
    <property type="evidence" value="ECO:0007669"/>
    <property type="project" value="TreeGrafter"/>
</dbReference>
<comment type="similarity">
    <text evidence="2">Belongs to the ABC-4 integral membrane protein family. LolC/E subfamily.</text>
</comment>
<dbReference type="RefSeq" id="WP_199382188.1">
    <property type="nucleotide sequence ID" value="NZ_JAEMHM010000001.1"/>
</dbReference>
<keyword evidence="5 7" id="KW-1133">Transmembrane helix</keyword>
<accession>A0A8J7JD50</accession>
<dbReference type="EMBL" id="JAEMHM010000001">
    <property type="protein sequence ID" value="MBJ6723354.1"/>
    <property type="molecule type" value="Genomic_DNA"/>
</dbReference>
<dbReference type="Pfam" id="PF02687">
    <property type="entry name" value="FtsX"/>
    <property type="match status" value="1"/>
</dbReference>
<comment type="caution">
    <text evidence="9">The sequence shown here is derived from an EMBL/GenBank/DDBJ whole genome shotgun (WGS) entry which is preliminary data.</text>
</comment>
<sequence>MLRAVERHRHLLDFALASLLRRKGKNAALIGVYTLVVFLLGSTLFFTHGIKREAARLLAEAPEIVVQRTVMGRYEPVPADWTEKVRALRGVSEVQPRLWGYYFDPGLKANYTFLVDRRAEPGKVLLGAALSRARGAYPGDTISFDAFDGTFTSFEVTGVLSEASELLSADLILIAEGDYRRLTGAPAGLVTDLAVRVPNAKEVPAVAEKIAGLFPHARPILRSEILRTYDSLFDWRGGMMLAVLSATLLAFLILAWDKATALSAEERREIGILKAVGWDTGDIMLMKFWEGCSVSLLAFGAGSLLAYWHVFAGNGFVIVAALKGWSTLYPSFRIAPYLGPEQLITLFFLTVVPYTAATIVPAWRAATVDPDQVMR</sequence>
<feature type="transmembrane region" description="Helical" evidence="7">
    <location>
        <begin position="27"/>
        <end position="46"/>
    </location>
</feature>
<protein>
    <submittedName>
        <fullName evidence="9">FtsX-like permease family protein</fullName>
    </submittedName>
</protein>
<gene>
    <name evidence="9" type="ORF">JFN93_01420</name>
</gene>